<reference evidence="8" key="1">
    <citation type="journal article" date="2019" name="Int. J. Syst. Evol. Microbiol.">
        <title>The Global Catalogue of Microorganisms (GCM) 10K type strain sequencing project: providing services to taxonomists for standard genome sequencing and annotation.</title>
        <authorList>
            <consortium name="The Broad Institute Genomics Platform"/>
            <consortium name="The Broad Institute Genome Sequencing Center for Infectious Disease"/>
            <person name="Wu L."/>
            <person name="Ma J."/>
        </authorList>
    </citation>
    <scope>NUCLEOTIDE SEQUENCE [LARGE SCALE GENOMIC DNA]</scope>
    <source>
        <strain evidence="8">CGMCC 1.16305</strain>
    </source>
</reference>
<evidence type="ECO:0000256" key="1">
    <source>
        <dbReference type="ARBA" id="ARBA00004127"/>
    </source>
</evidence>
<protein>
    <submittedName>
        <fullName evidence="7">Sporulation-delaying protein SdpB family protein</fullName>
    </submittedName>
</protein>
<dbReference type="PANTHER" id="PTHR39535:SF2">
    <property type="entry name" value="HTTM DOMAIN-CONTAINING PROTEIN"/>
    <property type="match status" value="1"/>
</dbReference>
<dbReference type="InterPro" id="IPR023894">
    <property type="entry name" value="Sporulation_SdpB"/>
</dbReference>
<evidence type="ECO:0000256" key="4">
    <source>
        <dbReference type="ARBA" id="ARBA00023136"/>
    </source>
</evidence>
<sequence length="320" mass="37579">MNNLSIRLYKYINNYNPWTNVYGLSRSLLALSMFLTLLLNKITYFFPFQKVAQSNGFLTSFSIFSIFNYSYVSLVIIKIICLILLGLVIIGWRPQITCIFHWWIAYSMQNSALTLDGGEQIAAVFTLLLLPIALTDPRKWHWSKVTKRRKREEYFRCIPLVIIWMIRVQIAILYLDSVIQKLFEEDWVNGSAVYYYLNDNMLGLPKLLHKLFDFVLDSSLVVIPTYLTLAVQTLLVLALFAPKRYWSIILTIGVFMHELFAVMLGLVSFSINMLSILILYLKPLEKPYKFKKLNRLTNHWFKNLQVRFLHKSNPNYEEAK</sequence>
<organism evidence="7 8">
    <name type="scientific">Scopulibacillus cellulosilyticus</name>
    <dbReference type="NCBI Taxonomy" id="2665665"/>
    <lineage>
        <taxon>Bacteria</taxon>
        <taxon>Bacillati</taxon>
        <taxon>Bacillota</taxon>
        <taxon>Bacilli</taxon>
        <taxon>Bacillales</taxon>
        <taxon>Sporolactobacillaceae</taxon>
        <taxon>Scopulibacillus</taxon>
    </lineage>
</organism>
<feature type="transmembrane region" description="Helical" evidence="5">
    <location>
        <begin position="220"/>
        <end position="240"/>
    </location>
</feature>
<evidence type="ECO:0000313" key="8">
    <source>
        <dbReference type="Proteomes" id="UP001596505"/>
    </source>
</evidence>
<keyword evidence="4 5" id="KW-0472">Membrane</keyword>
<dbReference type="PANTHER" id="PTHR39535">
    <property type="entry name" value="SPORULATION-DELAYING PROTEIN SDPB"/>
    <property type="match status" value="1"/>
</dbReference>
<dbReference type="InterPro" id="IPR011020">
    <property type="entry name" value="HTTM-like"/>
</dbReference>
<dbReference type="RefSeq" id="WP_380967459.1">
    <property type="nucleotide sequence ID" value="NZ_JBHTCO010000019.1"/>
</dbReference>
<evidence type="ECO:0000256" key="5">
    <source>
        <dbReference type="SAM" id="Phobius"/>
    </source>
</evidence>
<dbReference type="NCBIfam" id="TIGR04033">
    <property type="entry name" value="export_SdpB"/>
    <property type="match status" value="1"/>
</dbReference>
<dbReference type="EMBL" id="JBHTCO010000019">
    <property type="protein sequence ID" value="MFC7394281.1"/>
    <property type="molecule type" value="Genomic_DNA"/>
</dbReference>
<feature type="domain" description="HTTM-like" evidence="6">
    <location>
        <begin position="14"/>
        <end position="285"/>
    </location>
</feature>
<evidence type="ECO:0000256" key="2">
    <source>
        <dbReference type="ARBA" id="ARBA00022692"/>
    </source>
</evidence>
<name>A0ABW2Q126_9BACL</name>
<feature type="transmembrane region" description="Helical" evidence="5">
    <location>
        <begin position="260"/>
        <end position="281"/>
    </location>
</feature>
<dbReference type="Proteomes" id="UP001596505">
    <property type="component" value="Unassembled WGS sequence"/>
</dbReference>
<comment type="caution">
    <text evidence="7">The sequence shown here is derived from an EMBL/GenBank/DDBJ whole genome shotgun (WGS) entry which is preliminary data.</text>
</comment>
<dbReference type="SMART" id="SM00752">
    <property type="entry name" value="HTTM"/>
    <property type="match status" value="1"/>
</dbReference>
<evidence type="ECO:0000259" key="6">
    <source>
        <dbReference type="SMART" id="SM00752"/>
    </source>
</evidence>
<proteinExistence type="predicted"/>
<gene>
    <name evidence="7" type="ORF">ACFQRG_15095</name>
</gene>
<keyword evidence="2 5" id="KW-0812">Transmembrane</keyword>
<accession>A0ABW2Q126</accession>
<comment type="subcellular location">
    <subcellularLocation>
        <location evidence="1">Endomembrane system</location>
        <topology evidence="1">Multi-pass membrane protein</topology>
    </subcellularLocation>
</comment>
<evidence type="ECO:0000256" key="3">
    <source>
        <dbReference type="ARBA" id="ARBA00022989"/>
    </source>
</evidence>
<keyword evidence="8" id="KW-1185">Reference proteome</keyword>
<feature type="transmembrane region" description="Helical" evidence="5">
    <location>
        <begin position="28"/>
        <end position="48"/>
    </location>
</feature>
<keyword evidence="3 5" id="KW-1133">Transmembrane helix</keyword>
<feature type="transmembrane region" description="Helical" evidence="5">
    <location>
        <begin position="69"/>
        <end position="92"/>
    </location>
</feature>
<feature type="transmembrane region" description="Helical" evidence="5">
    <location>
        <begin position="154"/>
        <end position="175"/>
    </location>
</feature>
<evidence type="ECO:0000313" key="7">
    <source>
        <dbReference type="EMBL" id="MFC7394281.1"/>
    </source>
</evidence>
<dbReference type="InterPro" id="IPR052964">
    <property type="entry name" value="Sporulation_signal_mat"/>
</dbReference>